<evidence type="ECO:0000313" key="2">
    <source>
        <dbReference type="Proteomes" id="UP000198706"/>
    </source>
</evidence>
<protein>
    <recommendedName>
        <fullName evidence="3">Metallo-beta-lactamase superfamily protein</fullName>
    </recommendedName>
</protein>
<accession>A0A1G9B2H9</accession>
<dbReference type="Gene3D" id="3.60.15.10">
    <property type="entry name" value="Ribonuclease Z/Hydroxyacylglutathione hydrolase-like"/>
    <property type="match status" value="1"/>
</dbReference>
<evidence type="ECO:0000313" key="1">
    <source>
        <dbReference type="EMBL" id="SDK33747.1"/>
    </source>
</evidence>
<sequence length="111" mass="12242">MQIRQCFGIQLGDHRREQEEFSRYASVDILFDERQTLLGNIDVIPPGHSLGNTCFLVHSPTGQRYLFTGDTCTAARTAVGEPALFPATIPPKTARPWPPASPACVICSPTW</sequence>
<proteinExistence type="predicted"/>
<reference evidence="1 2" key="1">
    <citation type="submission" date="2016-10" db="EMBL/GenBank/DDBJ databases">
        <authorList>
            <person name="de Groot N.N."/>
        </authorList>
    </citation>
    <scope>NUCLEOTIDE SEQUENCE [LARGE SCALE GENOMIC DNA]</scope>
    <source>
        <strain evidence="1 2">JCM 21544</strain>
    </source>
</reference>
<dbReference type="SUPFAM" id="SSF56281">
    <property type="entry name" value="Metallo-hydrolase/oxidoreductase"/>
    <property type="match status" value="1"/>
</dbReference>
<dbReference type="AlphaFoldDB" id="A0A1G9B2H9"/>
<dbReference type="InterPro" id="IPR036866">
    <property type="entry name" value="RibonucZ/Hydroxyglut_hydro"/>
</dbReference>
<evidence type="ECO:0008006" key="3">
    <source>
        <dbReference type="Google" id="ProtNLM"/>
    </source>
</evidence>
<organism evidence="1 2">
    <name type="scientific">Pseudomonas indica</name>
    <dbReference type="NCBI Taxonomy" id="137658"/>
    <lineage>
        <taxon>Bacteria</taxon>
        <taxon>Pseudomonadati</taxon>
        <taxon>Pseudomonadota</taxon>
        <taxon>Gammaproteobacteria</taxon>
        <taxon>Pseudomonadales</taxon>
        <taxon>Pseudomonadaceae</taxon>
        <taxon>Pseudomonas</taxon>
    </lineage>
</organism>
<dbReference type="STRING" id="137658.SAMN05216186_106124"/>
<dbReference type="Proteomes" id="UP000198706">
    <property type="component" value="Unassembled WGS sequence"/>
</dbReference>
<name>A0A1G9B2H9_9PSED</name>
<keyword evidence="2" id="KW-1185">Reference proteome</keyword>
<dbReference type="EMBL" id="FNFD01000006">
    <property type="protein sequence ID" value="SDK33747.1"/>
    <property type="molecule type" value="Genomic_DNA"/>
</dbReference>
<gene>
    <name evidence="1" type="ORF">SAMN05216186_106124</name>
</gene>
<dbReference type="CDD" id="cd06262">
    <property type="entry name" value="metallo-hydrolase-like_MBL-fold"/>
    <property type="match status" value="1"/>
</dbReference>